<reference evidence="3" key="1">
    <citation type="submission" date="2020-04" db="EMBL/GenBank/DDBJ databases">
        <authorList>
            <person name="Kittiwongwattana C."/>
        </authorList>
    </citation>
    <scope>NUCLEOTIDE SEQUENCE [LARGE SCALE GENOMIC DNA]</scope>
    <source>
        <strain evidence="3">1310</strain>
    </source>
</reference>
<feature type="transmembrane region" description="Helical" evidence="1">
    <location>
        <begin position="154"/>
        <end position="172"/>
    </location>
</feature>
<name>A0AAE6ZKN7_9BACT</name>
<keyword evidence="1" id="KW-1133">Transmembrane helix</keyword>
<feature type="transmembrane region" description="Helical" evidence="1">
    <location>
        <begin position="21"/>
        <end position="50"/>
    </location>
</feature>
<feature type="transmembrane region" description="Helical" evidence="1">
    <location>
        <begin position="112"/>
        <end position="134"/>
    </location>
</feature>
<evidence type="ECO:0000256" key="1">
    <source>
        <dbReference type="SAM" id="Phobius"/>
    </source>
</evidence>
<dbReference type="KEGG" id="coy:HF329_21245"/>
<dbReference type="Proteomes" id="UP000502421">
    <property type="component" value="Chromosome"/>
</dbReference>
<organism evidence="2 3">
    <name type="scientific">Chitinophaga oryzae</name>
    <dbReference type="NCBI Taxonomy" id="2725414"/>
    <lineage>
        <taxon>Bacteria</taxon>
        <taxon>Pseudomonadati</taxon>
        <taxon>Bacteroidota</taxon>
        <taxon>Chitinophagia</taxon>
        <taxon>Chitinophagales</taxon>
        <taxon>Chitinophagaceae</taxon>
        <taxon>Chitinophaga</taxon>
    </lineage>
</organism>
<dbReference type="RefSeq" id="WP_168807087.1">
    <property type="nucleotide sequence ID" value="NZ_CP051205.1"/>
</dbReference>
<accession>A0AAE6ZKN7</accession>
<evidence type="ECO:0000313" key="3">
    <source>
        <dbReference type="Proteomes" id="UP000502421"/>
    </source>
</evidence>
<feature type="transmembrane region" description="Helical" evidence="1">
    <location>
        <begin position="70"/>
        <end position="100"/>
    </location>
</feature>
<evidence type="ECO:0000313" key="2">
    <source>
        <dbReference type="EMBL" id="QJB33703.1"/>
    </source>
</evidence>
<proteinExistence type="predicted"/>
<protein>
    <submittedName>
        <fullName evidence="2">Uncharacterized protein</fullName>
    </submittedName>
</protein>
<sequence length="185" mass="21743">MDKNLSKRSKKMAVVNKIIKYLKLYFVGLLLTAMFYFCFYIIFDLIFVAIDRPIGYPDVPDQYNITSLFLGFAASLFYFIADWWAFLLMLFIGNIIILLLRRNNKLPFLYNRVSTSIIFGICFLAIPMFLARPFDLKTFELGSYTGLYKPMKYYFIYTFIGMAVGFFLYNIFKKRTAKATDNQAE</sequence>
<keyword evidence="1" id="KW-0812">Transmembrane</keyword>
<keyword evidence="1" id="KW-0472">Membrane</keyword>
<dbReference type="EMBL" id="CP051205">
    <property type="protein sequence ID" value="QJB33703.1"/>
    <property type="molecule type" value="Genomic_DNA"/>
</dbReference>
<dbReference type="AlphaFoldDB" id="A0AAE6ZKN7"/>
<gene>
    <name evidence="2" type="ORF">HF329_21245</name>
</gene>